<protein>
    <submittedName>
        <fullName evidence="5">Extracellular endo-alpha-(1-&gt;5)-L-arabinanase 1</fullName>
        <ecNumber evidence="5">3.2.1.99</ecNumber>
    </submittedName>
</protein>
<reference evidence="5" key="1">
    <citation type="submission" date="2016-10" db="EMBL/GenBank/DDBJ databases">
        <title>Sequence of Gallionella enrichment culture.</title>
        <authorList>
            <person name="Poehlein A."/>
            <person name="Muehling M."/>
            <person name="Daniel R."/>
        </authorList>
    </citation>
    <scope>NUCLEOTIDE SEQUENCE</scope>
</reference>
<gene>
    <name evidence="5" type="primary">abnA_2</name>
    <name evidence="5" type="ORF">GALL_104570</name>
</gene>
<dbReference type="GO" id="GO:0046558">
    <property type="term" value="F:arabinan endo-1,5-alpha-L-arabinosidase activity"/>
    <property type="evidence" value="ECO:0007669"/>
    <property type="project" value="UniProtKB-EC"/>
</dbReference>
<dbReference type="InterPro" id="IPR016840">
    <property type="entry name" value="Glyco_hydro_43_endo_a_Ara-ase"/>
</dbReference>
<dbReference type="InterPro" id="IPR006710">
    <property type="entry name" value="Glyco_hydro_43"/>
</dbReference>
<dbReference type="Pfam" id="PF04616">
    <property type="entry name" value="Glyco_hydro_43"/>
    <property type="match status" value="1"/>
</dbReference>
<dbReference type="AlphaFoldDB" id="A0A1J5SGJ7"/>
<dbReference type="InterPro" id="IPR023296">
    <property type="entry name" value="Glyco_hydro_beta-prop_sf"/>
</dbReference>
<dbReference type="Gene3D" id="2.115.10.20">
    <property type="entry name" value="Glycosyl hydrolase domain, family 43"/>
    <property type="match status" value="1"/>
</dbReference>
<dbReference type="SUPFAM" id="SSF75005">
    <property type="entry name" value="Arabinanase/levansucrase/invertase"/>
    <property type="match status" value="1"/>
</dbReference>
<dbReference type="PANTHER" id="PTHR43301:SF3">
    <property type="entry name" value="ARABINAN ENDO-1,5-ALPHA-L-ARABINOSIDASE A-RELATED"/>
    <property type="match status" value="1"/>
</dbReference>
<dbReference type="EC" id="3.2.1.99" evidence="5"/>
<comment type="caution">
    <text evidence="5">The sequence shown here is derived from an EMBL/GenBank/DDBJ whole genome shotgun (WGS) entry which is preliminary data.</text>
</comment>
<proteinExistence type="inferred from homology"/>
<comment type="similarity">
    <text evidence="2">Belongs to the glycosyl hydrolase 43 family.</text>
</comment>
<dbReference type="CDD" id="cd18829">
    <property type="entry name" value="GH43_BsArb43A-like"/>
    <property type="match status" value="1"/>
</dbReference>
<accession>A0A1J5SGJ7</accession>
<dbReference type="EMBL" id="MLJW01000037">
    <property type="protein sequence ID" value="OIR07498.1"/>
    <property type="molecule type" value="Genomic_DNA"/>
</dbReference>
<evidence type="ECO:0000256" key="3">
    <source>
        <dbReference type="ARBA" id="ARBA00022801"/>
    </source>
</evidence>
<sequence>MILRLRILAPLALMAAALFAGAPARAAEWPLTGSLIAHDPTLIREGASWWCFYTGKGLPSKTSPDGRAWTLRAPLFSKELSWWRTYAPKMGAIDVWAPDVHHFGQRYWLYYCVSEFGKNNSAIGLMSCTSLALGDWRDEGAVLSSKAGVDTFNALDPNLTVDAAGRPWLVFGSWFSGIYIVPIDPATMKPSGAPRNLAYRENGIEGPVIVYRDGYYYLFTSIDRCCRGADSTYKISVGRSRAITGPYVDKQGTDMMSGGGTIIERGGPRWRGPGGQDVRDIGGHWVLVRHSYDAEHKGEPTLRIADLYFNKAGWPTLSKPGS</sequence>
<dbReference type="UniPathway" id="UPA00667"/>
<name>A0A1J5SGJ7_9ZZZZ</name>
<evidence type="ECO:0000313" key="5">
    <source>
        <dbReference type="EMBL" id="OIR07498.1"/>
    </source>
</evidence>
<organism evidence="5">
    <name type="scientific">mine drainage metagenome</name>
    <dbReference type="NCBI Taxonomy" id="410659"/>
    <lineage>
        <taxon>unclassified sequences</taxon>
        <taxon>metagenomes</taxon>
        <taxon>ecological metagenomes</taxon>
    </lineage>
</organism>
<dbReference type="PIRSF" id="PIRSF026534">
    <property type="entry name" value="Endo_alpha-L-arabinosidase"/>
    <property type="match status" value="1"/>
</dbReference>
<comment type="pathway">
    <text evidence="1">Glycan metabolism; L-arabinan degradation.</text>
</comment>
<dbReference type="InterPro" id="IPR050727">
    <property type="entry name" value="GH43_arabinanases"/>
</dbReference>
<evidence type="ECO:0000256" key="2">
    <source>
        <dbReference type="ARBA" id="ARBA00009865"/>
    </source>
</evidence>
<dbReference type="GO" id="GO:0031222">
    <property type="term" value="P:arabinan catabolic process"/>
    <property type="evidence" value="ECO:0007669"/>
    <property type="project" value="UniProtKB-UniPathway"/>
</dbReference>
<evidence type="ECO:0000256" key="1">
    <source>
        <dbReference type="ARBA" id="ARBA00004834"/>
    </source>
</evidence>
<keyword evidence="4 5" id="KW-0326">Glycosidase</keyword>
<dbReference type="PANTHER" id="PTHR43301">
    <property type="entry name" value="ARABINAN ENDO-1,5-ALPHA-L-ARABINOSIDASE"/>
    <property type="match status" value="1"/>
</dbReference>
<keyword evidence="3 5" id="KW-0378">Hydrolase</keyword>
<evidence type="ECO:0000256" key="4">
    <source>
        <dbReference type="ARBA" id="ARBA00023295"/>
    </source>
</evidence>